<reference evidence="1 2" key="2">
    <citation type="journal article" date="2017" name="Front. Plant Sci.">
        <title>Gene Classification and Mining of Molecular Markers Useful in Red Clover (Trifolium pratense) Breeding.</title>
        <authorList>
            <person name="Istvanek J."/>
            <person name="Dluhosova J."/>
            <person name="Dluhos P."/>
            <person name="Patkova L."/>
            <person name="Nedelnik J."/>
            <person name="Repkova J."/>
        </authorList>
    </citation>
    <scope>NUCLEOTIDE SEQUENCE [LARGE SCALE GENOMIC DNA]</scope>
    <source>
        <strain evidence="2">cv. Tatra</strain>
        <tissue evidence="1">Young leaves</tissue>
    </source>
</reference>
<dbReference type="ExpressionAtlas" id="A0A2K3JWU7">
    <property type="expression patterns" value="baseline"/>
</dbReference>
<sequence>MVLIPESGANARLEMASTRQVEKLRKENAQMFTMFTTMEVEGGVGIIDLPMMWNFLNDISDVSPNEKQSLPMVYLIFD</sequence>
<organism evidence="1 2">
    <name type="scientific">Trifolium pratense</name>
    <name type="common">Red clover</name>
    <dbReference type="NCBI Taxonomy" id="57577"/>
    <lineage>
        <taxon>Eukaryota</taxon>
        <taxon>Viridiplantae</taxon>
        <taxon>Streptophyta</taxon>
        <taxon>Embryophyta</taxon>
        <taxon>Tracheophyta</taxon>
        <taxon>Spermatophyta</taxon>
        <taxon>Magnoliopsida</taxon>
        <taxon>eudicotyledons</taxon>
        <taxon>Gunneridae</taxon>
        <taxon>Pentapetalae</taxon>
        <taxon>rosids</taxon>
        <taxon>fabids</taxon>
        <taxon>Fabales</taxon>
        <taxon>Fabaceae</taxon>
        <taxon>Papilionoideae</taxon>
        <taxon>50 kb inversion clade</taxon>
        <taxon>NPAAA clade</taxon>
        <taxon>Hologalegina</taxon>
        <taxon>IRL clade</taxon>
        <taxon>Trifolieae</taxon>
        <taxon>Trifolium</taxon>
    </lineage>
</organism>
<evidence type="ECO:0000313" key="1">
    <source>
        <dbReference type="EMBL" id="PNX58523.1"/>
    </source>
</evidence>
<dbReference type="AlphaFoldDB" id="A0A2K3JWU7"/>
<reference evidence="1 2" key="1">
    <citation type="journal article" date="2014" name="Am. J. Bot.">
        <title>Genome assembly and annotation for red clover (Trifolium pratense; Fabaceae).</title>
        <authorList>
            <person name="Istvanek J."/>
            <person name="Jaros M."/>
            <person name="Krenek A."/>
            <person name="Repkova J."/>
        </authorList>
    </citation>
    <scope>NUCLEOTIDE SEQUENCE [LARGE SCALE GENOMIC DNA]</scope>
    <source>
        <strain evidence="2">cv. Tatra</strain>
        <tissue evidence="1">Young leaves</tissue>
    </source>
</reference>
<comment type="caution">
    <text evidence="1">The sequence shown here is derived from an EMBL/GenBank/DDBJ whole genome shotgun (WGS) entry which is preliminary data.</text>
</comment>
<name>A0A2K3JWU7_TRIPR</name>
<gene>
    <name evidence="1" type="ORF">L195_g059234</name>
</gene>
<dbReference type="EMBL" id="ASHM01128114">
    <property type="protein sequence ID" value="PNX58523.1"/>
    <property type="molecule type" value="Genomic_DNA"/>
</dbReference>
<proteinExistence type="predicted"/>
<evidence type="ECO:0000313" key="2">
    <source>
        <dbReference type="Proteomes" id="UP000236291"/>
    </source>
</evidence>
<dbReference type="Proteomes" id="UP000236291">
    <property type="component" value="Unassembled WGS sequence"/>
</dbReference>
<accession>A0A2K3JWU7</accession>
<protein>
    <submittedName>
        <fullName evidence="1">Uncharacterized protein</fullName>
    </submittedName>
</protein>